<evidence type="ECO:0000313" key="1">
    <source>
        <dbReference type="EMBL" id="PKU21417.1"/>
    </source>
</evidence>
<proteinExistence type="predicted"/>
<dbReference type="EMBL" id="PIUM01000061">
    <property type="protein sequence ID" value="PKU21417.1"/>
    <property type="molecule type" value="Genomic_DNA"/>
</dbReference>
<comment type="caution">
    <text evidence="1">The sequence shown here is derived from an EMBL/GenBank/DDBJ whole genome shotgun (WGS) entry which is preliminary data.</text>
</comment>
<keyword evidence="2" id="KW-1185">Reference proteome</keyword>
<dbReference type="Proteomes" id="UP000233293">
    <property type="component" value="Unassembled WGS sequence"/>
</dbReference>
<dbReference type="AlphaFoldDB" id="A0A2N3PLZ2"/>
<name>A0A2N3PLZ2_9PROT</name>
<reference evidence="2" key="1">
    <citation type="submission" date="2017-12" db="EMBL/GenBank/DDBJ databases">
        <title>Draft genome sequence of Telmatospirillum siberiense 26-4b1T, an acidotolerant peatland alphaproteobacterium potentially involved in sulfur cycling.</title>
        <authorList>
            <person name="Hausmann B."/>
            <person name="Pjevac P."/>
            <person name="Schreck K."/>
            <person name="Herbold C.W."/>
            <person name="Daims H."/>
            <person name="Wagner M."/>
            <person name="Pester M."/>
            <person name="Loy A."/>
        </authorList>
    </citation>
    <scope>NUCLEOTIDE SEQUENCE [LARGE SCALE GENOMIC DNA]</scope>
    <source>
        <strain evidence="2">26-4b1</strain>
    </source>
</reference>
<sequence>MNVTEHEPNIEDFMAAAMAAGMQSAEIQNLLAAYPTLVSELAGYDPCKLAATFGGLLTVPDLQSNCLRLEALCHLALLCAHGNRNPNIKAVERWFAALDDGPIGRMEDPAEDVFVTSIATERGNFCVIEGIWESAGFFLQRFLNVLGKMPATAAYEDIREAVYGLLTLSDVVCGRAGLVRWQMGGAVPHSTLPPRIAGTIRKSQAHVSFTEEEIAKLGISLDQLTEFVFRPRERGALAGDEIGHTLLERRPVLWRNKDVCLALPTGVSAAIRRYILERMEAAGLREAFLGALSEEYATTFAQIPLLGGRMHAPIRFQRTPTGMATAVMTRVDMGRHLIFVFVMDTLEDVETTGIAGMNDSLGRMEDVVAHLIADAAETAQQDVDFQEGIALIVSCGIGRGVAAGFQRPNDPRWRLAFLSAPDLVTLSWTVGFKPLNLFRLLDAQNQIAGQGVYLQNVNGLLNMAAWQRELRGHLVPHERIPDGFLAQGAEAMIIVDQTALKSLRQEVAVTWDAHVALDIAGAWIHVRKLTDSLFEEDAARPLYIGEQPLESGWLPAAFIASGRSWWCEMVVPDDATLPMAHARWQMLTVWLARIAAVLDGRLPGLPPGAILWRVEFEANLSHGPESKTGIGFEDAKQAITIAADRPARTVGLRVGWAFEAAHFNVENIAERALVARAVDGFLELAGSALTVDERTDLVTAIVPDVHARQTHVFLGRSFRDHIQEDRGNSVVLISEDDAAALRLGLGWRLRDRKEGCDLYGKGDCGVFLNAVTRMLEEELLSELATFDRAPLIEDLLRNHERACIDRDRWSRTAAAAVALHDDKQAAFNTIAEHEGRLNAVFQSTRILIEVAQCACPPNGGRKAGKLDLSRLMAKMSQIVHLGGWSDAIRHDAMEARVHINPLGDIQVNHDFIDTVIDPFGRAAADVRTKHAIGSYARHLEDIPSPKAMAEAFEVEFQEALREELGVGIDEMRLFLDFLQNIGMKENRLVLTIPRSALLDPKVGDEPLPPEIAAAFVAALTLPLRDDWHTVPAGYEDRDRQPWRYRRRLSVLRKPFIQIDDKPDPTLMIAPGLAHDGMVYTIGNYYRGDFPQGQLKPKMKSWRGKASAKRGTDFNTEVAERLRALGWQADPDVNMSAILGSAFKPLGDIDVLAWNPQSGRVLLIECKDLKYSKTLGEIAEQLADFNGEVRENGKPDDLLKHLNRIDAIRNNLPDLIRLLKFTVAPAPEGQIVFRNPVPMQFAWERLKERISLHLFDGLNEL</sequence>
<gene>
    <name evidence="1" type="ORF">CWS72_26850</name>
</gene>
<accession>A0A2N3PLZ2</accession>
<evidence type="ECO:0000313" key="2">
    <source>
        <dbReference type="Proteomes" id="UP000233293"/>
    </source>
</evidence>
<organism evidence="1 2">
    <name type="scientific">Telmatospirillum siberiense</name>
    <dbReference type="NCBI Taxonomy" id="382514"/>
    <lineage>
        <taxon>Bacteria</taxon>
        <taxon>Pseudomonadati</taxon>
        <taxon>Pseudomonadota</taxon>
        <taxon>Alphaproteobacteria</taxon>
        <taxon>Rhodospirillales</taxon>
        <taxon>Rhodospirillaceae</taxon>
        <taxon>Telmatospirillum</taxon>
    </lineage>
</organism>
<protein>
    <submittedName>
        <fullName evidence="1">Uncharacterized protein</fullName>
    </submittedName>
</protein>